<dbReference type="Gramene" id="ERM95054">
    <property type="protein sequence ID" value="ERM95054"/>
    <property type="gene ID" value="AMTR_s00009p00246900"/>
</dbReference>
<dbReference type="HOGENOM" id="CLU_2907059_0_0_1"/>
<evidence type="ECO:0000313" key="2">
    <source>
        <dbReference type="EMBL" id="ERM95054.1"/>
    </source>
</evidence>
<dbReference type="AlphaFoldDB" id="W1NIK1"/>
<evidence type="ECO:0000256" key="1">
    <source>
        <dbReference type="SAM" id="Phobius"/>
    </source>
</evidence>
<reference evidence="3" key="1">
    <citation type="journal article" date="2013" name="Science">
        <title>The Amborella genome and the evolution of flowering plants.</title>
        <authorList>
            <consortium name="Amborella Genome Project"/>
        </authorList>
    </citation>
    <scope>NUCLEOTIDE SEQUENCE [LARGE SCALE GENOMIC DNA]</scope>
</reference>
<keyword evidence="1" id="KW-0472">Membrane</keyword>
<gene>
    <name evidence="2" type="ORF">AMTR_s00009p00246900</name>
</gene>
<organism evidence="2 3">
    <name type="scientific">Amborella trichopoda</name>
    <dbReference type="NCBI Taxonomy" id="13333"/>
    <lineage>
        <taxon>Eukaryota</taxon>
        <taxon>Viridiplantae</taxon>
        <taxon>Streptophyta</taxon>
        <taxon>Embryophyta</taxon>
        <taxon>Tracheophyta</taxon>
        <taxon>Spermatophyta</taxon>
        <taxon>Magnoliopsida</taxon>
        <taxon>Amborellales</taxon>
        <taxon>Amborellaceae</taxon>
        <taxon>Amborella</taxon>
    </lineage>
</organism>
<dbReference type="Proteomes" id="UP000017836">
    <property type="component" value="Unassembled WGS sequence"/>
</dbReference>
<dbReference type="EMBL" id="KI397501">
    <property type="protein sequence ID" value="ERM95054.1"/>
    <property type="molecule type" value="Genomic_DNA"/>
</dbReference>
<keyword evidence="3" id="KW-1185">Reference proteome</keyword>
<keyword evidence="1" id="KW-1133">Transmembrane helix</keyword>
<evidence type="ECO:0000313" key="3">
    <source>
        <dbReference type="Proteomes" id="UP000017836"/>
    </source>
</evidence>
<name>W1NIK1_AMBTC</name>
<feature type="transmembrane region" description="Helical" evidence="1">
    <location>
        <begin position="34"/>
        <end position="59"/>
    </location>
</feature>
<proteinExistence type="predicted"/>
<protein>
    <submittedName>
        <fullName evidence="2">Uncharacterized protein</fullName>
    </submittedName>
</protein>
<keyword evidence="1" id="KW-0812">Transmembrane</keyword>
<sequence>MAAISESTAFMVSTFFRPNHLHLQIQSPPSSSDIFALAAFITAAACSSFTSFDVSLTLYKEQ</sequence>
<accession>W1NIK1</accession>